<accession>A0A7W9B2M7</accession>
<organism evidence="2 3">
    <name type="scientific">Sphingopyxis panaciterrulae</name>
    <dbReference type="NCBI Taxonomy" id="462372"/>
    <lineage>
        <taxon>Bacteria</taxon>
        <taxon>Pseudomonadati</taxon>
        <taxon>Pseudomonadota</taxon>
        <taxon>Alphaproteobacteria</taxon>
        <taxon>Sphingomonadales</taxon>
        <taxon>Sphingomonadaceae</taxon>
        <taxon>Sphingopyxis</taxon>
    </lineage>
</organism>
<dbReference type="PANTHER" id="PTHR42760">
    <property type="entry name" value="SHORT-CHAIN DEHYDROGENASES/REDUCTASES FAMILY MEMBER"/>
    <property type="match status" value="1"/>
</dbReference>
<dbReference type="InterPro" id="IPR002347">
    <property type="entry name" value="SDR_fam"/>
</dbReference>
<dbReference type="GO" id="GO:0016616">
    <property type="term" value="F:oxidoreductase activity, acting on the CH-OH group of donors, NAD or NADP as acceptor"/>
    <property type="evidence" value="ECO:0007669"/>
    <property type="project" value="TreeGrafter"/>
</dbReference>
<comment type="similarity">
    <text evidence="1">Belongs to the short-chain dehydrogenases/reductases (SDR) family.</text>
</comment>
<dbReference type="Proteomes" id="UP000537161">
    <property type="component" value="Unassembled WGS sequence"/>
</dbReference>
<dbReference type="PRINTS" id="PR00081">
    <property type="entry name" value="GDHRDH"/>
</dbReference>
<dbReference type="Pfam" id="PF13561">
    <property type="entry name" value="adh_short_C2"/>
    <property type="match status" value="1"/>
</dbReference>
<proteinExistence type="inferred from homology"/>
<dbReference type="PRINTS" id="PR00080">
    <property type="entry name" value="SDRFAMILY"/>
</dbReference>
<gene>
    <name evidence="2" type="ORF">FHR21_000408</name>
</gene>
<comment type="caution">
    <text evidence="2">The sequence shown here is derived from an EMBL/GenBank/DDBJ whole genome shotgun (WGS) entry which is preliminary data.</text>
</comment>
<protein>
    <submittedName>
        <fullName evidence="2">NAD(P)-dependent dehydrogenase (Short-subunit alcohol dehydrogenase family)</fullName>
    </submittedName>
</protein>
<dbReference type="CDD" id="cd05233">
    <property type="entry name" value="SDR_c"/>
    <property type="match status" value="1"/>
</dbReference>
<sequence length="273" mass="28028">MPQPPRFHRRLDGWRAIVTGAGTLGDGVGTGKAIAALFAAEGARVALLDLEAGRAEATLDLVRELGGEGLVVAGDVADPADAAHMVAASLEWLGGLDVLVNNIGIGAGAGPLHQVAEADIDRVLSVNLGTIYNMCRQTIPALMEGQGKAIVNISSVAGIRAHGNAAYGPSKAAVQQLTAELAVMYGRDGIRANCVAPGHIVTPMVAAHLEGERRRIRSAIAPLGIEGDAWDIAQAALFLAGPESRFVTGVTLPVDGGVTQVGPLAAYERMVGE</sequence>
<evidence type="ECO:0000256" key="1">
    <source>
        <dbReference type="ARBA" id="ARBA00006484"/>
    </source>
</evidence>
<evidence type="ECO:0000313" key="2">
    <source>
        <dbReference type="EMBL" id="MBB5705083.1"/>
    </source>
</evidence>
<evidence type="ECO:0000313" key="3">
    <source>
        <dbReference type="Proteomes" id="UP000537161"/>
    </source>
</evidence>
<dbReference type="AlphaFoldDB" id="A0A7W9B2M7"/>
<name>A0A7W9B2M7_9SPHN</name>
<dbReference type="RefSeq" id="WP_184094798.1">
    <property type="nucleotide sequence ID" value="NZ_JACIJH010000001.1"/>
</dbReference>
<dbReference type="Gene3D" id="3.40.50.720">
    <property type="entry name" value="NAD(P)-binding Rossmann-like Domain"/>
    <property type="match status" value="1"/>
</dbReference>
<dbReference type="InterPro" id="IPR036291">
    <property type="entry name" value="NAD(P)-bd_dom_sf"/>
</dbReference>
<reference evidence="2 3" key="1">
    <citation type="submission" date="2020-08" db="EMBL/GenBank/DDBJ databases">
        <title>Genomic Encyclopedia of Type Strains, Phase IV (KMG-IV): sequencing the most valuable type-strain genomes for metagenomic binning, comparative biology and taxonomic classification.</title>
        <authorList>
            <person name="Goeker M."/>
        </authorList>
    </citation>
    <scope>NUCLEOTIDE SEQUENCE [LARGE SCALE GENOMIC DNA]</scope>
    <source>
        <strain evidence="2 3">DSM 27163</strain>
    </source>
</reference>
<dbReference type="EMBL" id="JACIJH010000001">
    <property type="protein sequence ID" value="MBB5705083.1"/>
    <property type="molecule type" value="Genomic_DNA"/>
</dbReference>
<keyword evidence="3" id="KW-1185">Reference proteome</keyword>
<dbReference type="SUPFAM" id="SSF51735">
    <property type="entry name" value="NAD(P)-binding Rossmann-fold domains"/>
    <property type="match status" value="1"/>
</dbReference>
<dbReference type="FunFam" id="3.40.50.720:FF:000084">
    <property type="entry name" value="Short-chain dehydrogenase reductase"/>
    <property type="match status" value="1"/>
</dbReference>